<dbReference type="EMBL" id="FOUZ01000023">
    <property type="protein sequence ID" value="SFN70598.1"/>
    <property type="molecule type" value="Genomic_DNA"/>
</dbReference>
<name>A0A1I5B7A0_9FLAO</name>
<keyword evidence="2" id="KW-1185">Reference proteome</keyword>
<gene>
    <name evidence="1" type="ORF">SAMN05421738_1231</name>
</gene>
<sequence>MPYIGAGLPFLSLGYPSTSVTDCVSFAPTFKYMENQTKVSPYLQKKVISSLFNLLFFDDSKPPSFQTIDGVEAAPFCDNFRIIVEKGEPKEVMEYYFNQFHQKMPKDIRHQAFLMMFSRPTYPVEVGFFLEFNIQNGEMDQENFKILESMMINRPDHPLVKSFIGHLLLTDEGYQVLKMKYIEKEWYNSIIKKQVKKYNDNLVIF</sequence>
<dbReference type="AlphaFoldDB" id="A0A1I5B7A0"/>
<dbReference type="Proteomes" id="UP000199149">
    <property type="component" value="Unassembled WGS sequence"/>
</dbReference>
<proteinExistence type="predicted"/>
<accession>A0A1I5B7A0</accession>
<reference evidence="2" key="1">
    <citation type="submission" date="2016-10" db="EMBL/GenBank/DDBJ databases">
        <authorList>
            <person name="Varghese N."/>
            <person name="Submissions S."/>
        </authorList>
    </citation>
    <scope>NUCLEOTIDE SEQUENCE [LARGE SCALE GENOMIC DNA]</scope>
    <source>
        <strain evidence="2">XJ109</strain>
    </source>
</reference>
<dbReference type="STRING" id="684065.SAMN05421738_1231"/>
<protein>
    <submittedName>
        <fullName evidence="1">Uncharacterized protein</fullName>
    </submittedName>
</protein>
<organism evidence="1 2">
    <name type="scientific">Algoriella xinjiangensis</name>
    <dbReference type="NCBI Taxonomy" id="684065"/>
    <lineage>
        <taxon>Bacteria</taxon>
        <taxon>Pseudomonadati</taxon>
        <taxon>Bacteroidota</taxon>
        <taxon>Flavobacteriia</taxon>
        <taxon>Flavobacteriales</taxon>
        <taxon>Weeksellaceae</taxon>
        <taxon>Algoriella</taxon>
    </lineage>
</organism>
<evidence type="ECO:0000313" key="2">
    <source>
        <dbReference type="Proteomes" id="UP000199149"/>
    </source>
</evidence>
<evidence type="ECO:0000313" key="1">
    <source>
        <dbReference type="EMBL" id="SFN70598.1"/>
    </source>
</evidence>